<dbReference type="GO" id="GO:0005634">
    <property type="term" value="C:nucleus"/>
    <property type="evidence" value="ECO:0007669"/>
    <property type="project" value="TreeGrafter"/>
</dbReference>
<keyword evidence="2 6" id="KW-0378">Hydrolase</keyword>
<evidence type="ECO:0000313" key="9">
    <source>
        <dbReference type="Proteomes" id="UP000310189"/>
    </source>
</evidence>
<organism evidence="8 9">
    <name type="scientific">Wallemia hederae</name>
    <dbReference type="NCBI Taxonomy" id="1540922"/>
    <lineage>
        <taxon>Eukaryota</taxon>
        <taxon>Fungi</taxon>
        <taxon>Dikarya</taxon>
        <taxon>Basidiomycota</taxon>
        <taxon>Wallemiomycotina</taxon>
        <taxon>Wallemiomycetes</taxon>
        <taxon>Wallemiales</taxon>
        <taxon>Wallemiaceae</taxon>
        <taxon>Wallemia</taxon>
    </lineage>
</organism>
<dbReference type="InterPro" id="IPR014016">
    <property type="entry name" value="UvrD-like_ATP-bd"/>
</dbReference>
<dbReference type="Gene3D" id="1.10.10.160">
    <property type="match status" value="1"/>
</dbReference>
<evidence type="ECO:0000256" key="6">
    <source>
        <dbReference type="PROSITE-ProRule" id="PRU00560"/>
    </source>
</evidence>
<dbReference type="OrthoDB" id="1470711at2759"/>
<dbReference type="InterPro" id="IPR013986">
    <property type="entry name" value="DExx_box_DNA_helicase_dom_sf"/>
</dbReference>
<dbReference type="InterPro" id="IPR027417">
    <property type="entry name" value="P-loop_NTPase"/>
</dbReference>
<dbReference type="GO" id="GO:0000725">
    <property type="term" value="P:recombinational repair"/>
    <property type="evidence" value="ECO:0007669"/>
    <property type="project" value="TreeGrafter"/>
</dbReference>
<dbReference type="Gene3D" id="3.40.50.300">
    <property type="entry name" value="P-loop containing nucleotide triphosphate hydrolases"/>
    <property type="match status" value="1"/>
</dbReference>
<evidence type="ECO:0000256" key="1">
    <source>
        <dbReference type="ARBA" id="ARBA00022741"/>
    </source>
</evidence>
<keyword evidence="4 6" id="KW-0067">ATP-binding</keyword>
<evidence type="ECO:0000313" key="8">
    <source>
        <dbReference type="EMBL" id="TIA87448.1"/>
    </source>
</evidence>
<dbReference type="PANTHER" id="PTHR11070:SF2">
    <property type="entry name" value="ATP-DEPENDENT DNA HELICASE SRS2"/>
    <property type="match status" value="1"/>
</dbReference>
<dbReference type="InterPro" id="IPR000212">
    <property type="entry name" value="DNA_helicase_UvrD/REP"/>
</dbReference>
<evidence type="ECO:0000256" key="5">
    <source>
        <dbReference type="ARBA" id="ARBA00023125"/>
    </source>
</evidence>
<protein>
    <recommendedName>
        <fullName evidence="7">UvrD-like helicase ATP-binding domain-containing protein</fullName>
    </recommendedName>
</protein>
<accession>A0A4T0FHA5</accession>
<keyword evidence="9" id="KW-1185">Reference proteome</keyword>
<keyword evidence="3 6" id="KW-0347">Helicase</keyword>
<evidence type="ECO:0000256" key="4">
    <source>
        <dbReference type="ARBA" id="ARBA00022840"/>
    </source>
</evidence>
<sequence length="300" mass="34242">MGTDTKPGYLNGLNPAQAQAVLHEPLSSLQILAGPGSGKTRVLTTRIAHMILEHSILPSNIVAVTFTNKAAKEMKDRLKKLIDPKRVEEIVMGVYISRFSPLELTNKGTFHAVCIRYIKIYGKFLDPPMSKNWTIADASEAKDLVASVCKSNDELKSMVDFCRNKISWYKAKRMSPDDLEDLAEATENKFQQRQYKQVAYVYEQYEKKLKSLNMLDFDDLLLEGCRVFEQIPHANNNIHVMLVDEFQDTNFVQYDLMKLMSRRRHVSIVGDPDQSSTCLGRSETFLTATCSLRMESCRDW</sequence>
<dbReference type="GO" id="GO:0043138">
    <property type="term" value="F:3'-5' DNA helicase activity"/>
    <property type="evidence" value="ECO:0007669"/>
    <property type="project" value="TreeGrafter"/>
</dbReference>
<dbReference type="CDD" id="cd17932">
    <property type="entry name" value="DEXQc_UvrD"/>
    <property type="match status" value="1"/>
</dbReference>
<gene>
    <name evidence="8" type="ORF">E3P99_03170</name>
</gene>
<evidence type="ECO:0000259" key="7">
    <source>
        <dbReference type="PROSITE" id="PS51198"/>
    </source>
</evidence>
<dbReference type="AlphaFoldDB" id="A0A4T0FHA5"/>
<dbReference type="GO" id="GO:0003677">
    <property type="term" value="F:DNA binding"/>
    <property type="evidence" value="ECO:0007669"/>
    <property type="project" value="UniProtKB-KW"/>
</dbReference>
<feature type="binding site" evidence="6">
    <location>
        <begin position="33"/>
        <end position="40"/>
    </location>
    <ligand>
        <name>ATP</name>
        <dbReference type="ChEBI" id="CHEBI:30616"/>
    </ligand>
</feature>
<keyword evidence="5" id="KW-0238">DNA-binding</keyword>
<reference evidence="8 9" key="1">
    <citation type="submission" date="2019-03" db="EMBL/GenBank/DDBJ databases">
        <title>Sequencing 23 genomes of Wallemia ichthyophaga.</title>
        <authorList>
            <person name="Gostincar C."/>
        </authorList>
    </citation>
    <scope>NUCLEOTIDE SEQUENCE [LARGE SCALE GENOMIC DNA]</scope>
    <source>
        <strain evidence="8 9">EXF-5753</strain>
    </source>
</reference>
<evidence type="ECO:0000256" key="2">
    <source>
        <dbReference type="ARBA" id="ARBA00022801"/>
    </source>
</evidence>
<dbReference type="EMBL" id="SPNW01000055">
    <property type="protein sequence ID" value="TIA87448.1"/>
    <property type="molecule type" value="Genomic_DNA"/>
</dbReference>
<dbReference type="Pfam" id="PF00580">
    <property type="entry name" value="UvrD-helicase"/>
    <property type="match status" value="1"/>
</dbReference>
<comment type="caution">
    <text evidence="8">The sequence shown here is derived from an EMBL/GenBank/DDBJ whole genome shotgun (WGS) entry which is preliminary data.</text>
</comment>
<dbReference type="PANTHER" id="PTHR11070">
    <property type="entry name" value="UVRD / RECB / PCRA DNA HELICASE FAMILY MEMBER"/>
    <property type="match status" value="1"/>
</dbReference>
<keyword evidence="1 6" id="KW-0547">Nucleotide-binding</keyword>
<dbReference type="Proteomes" id="UP000310189">
    <property type="component" value="Unassembled WGS sequence"/>
</dbReference>
<dbReference type="SUPFAM" id="SSF52540">
    <property type="entry name" value="P-loop containing nucleoside triphosphate hydrolases"/>
    <property type="match status" value="1"/>
</dbReference>
<evidence type="ECO:0000256" key="3">
    <source>
        <dbReference type="ARBA" id="ARBA00022806"/>
    </source>
</evidence>
<dbReference type="GO" id="GO:0005524">
    <property type="term" value="F:ATP binding"/>
    <property type="evidence" value="ECO:0007669"/>
    <property type="project" value="UniProtKB-UniRule"/>
</dbReference>
<proteinExistence type="predicted"/>
<dbReference type="GO" id="GO:0016787">
    <property type="term" value="F:hydrolase activity"/>
    <property type="evidence" value="ECO:0007669"/>
    <property type="project" value="UniProtKB-UniRule"/>
</dbReference>
<dbReference type="PROSITE" id="PS51198">
    <property type="entry name" value="UVRD_HELICASE_ATP_BIND"/>
    <property type="match status" value="1"/>
</dbReference>
<feature type="domain" description="UvrD-like helicase ATP-binding" evidence="7">
    <location>
        <begin position="12"/>
        <end position="300"/>
    </location>
</feature>
<name>A0A4T0FHA5_9BASI</name>